<protein>
    <submittedName>
        <fullName evidence="1">Uncharacterized protein</fullName>
    </submittedName>
</protein>
<organism evidence="1 2">
    <name type="scientific">Tegillarca granosa</name>
    <name type="common">Malaysian cockle</name>
    <name type="synonym">Anadara granosa</name>
    <dbReference type="NCBI Taxonomy" id="220873"/>
    <lineage>
        <taxon>Eukaryota</taxon>
        <taxon>Metazoa</taxon>
        <taxon>Spiralia</taxon>
        <taxon>Lophotrochozoa</taxon>
        <taxon>Mollusca</taxon>
        <taxon>Bivalvia</taxon>
        <taxon>Autobranchia</taxon>
        <taxon>Pteriomorphia</taxon>
        <taxon>Arcoida</taxon>
        <taxon>Arcoidea</taxon>
        <taxon>Arcidae</taxon>
        <taxon>Tegillarca</taxon>
    </lineage>
</organism>
<keyword evidence="2" id="KW-1185">Reference proteome</keyword>
<dbReference type="EMBL" id="JARBDR010000459">
    <property type="protein sequence ID" value="KAJ8311881.1"/>
    <property type="molecule type" value="Genomic_DNA"/>
</dbReference>
<name>A0ABQ9F5M3_TEGGR</name>
<evidence type="ECO:0000313" key="1">
    <source>
        <dbReference type="EMBL" id="KAJ8311881.1"/>
    </source>
</evidence>
<accession>A0ABQ9F5M3</accession>
<gene>
    <name evidence="1" type="ORF">KUTeg_010568</name>
</gene>
<sequence>MKLLDPKGMQNRQRKRLKRRQYSYPGLNFVWHMDSYDKLKPFGGCPKRTRLDLGTENGYIADMQKFLRRDHGDTFSGERSFLYGKSTNA</sequence>
<dbReference type="PANTHER" id="PTHR46177">
    <property type="entry name" value="INTEGRASE CATALYTIC DOMAIN-CONTAINING PROTEIN"/>
    <property type="match status" value="1"/>
</dbReference>
<proteinExistence type="predicted"/>
<reference evidence="1 2" key="1">
    <citation type="submission" date="2022-12" db="EMBL/GenBank/DDBJ databases">
        <title>Chromosome-level genome of Tegillarca granosa.</title>
        <authorList>
            <person name="Kim J."/>
        </authorList>
    </citation>
    <scope>NUCLEOTIDE SEQUENCE [LARGE SCALE GENOMIC DNA]</scope>
    <source>
        <strain evidence="1">Teg-2019</strain>
        <tissue evidence="1">Adductor muscle</tissue>
    </source>
</reference>
<comment type="caution">
    <text evidence="1">The sequence shown here is derived from an EMBL/GenBank/DDBJ whole genome shotgun (WGS) entry which is preliminary data.</text>
</comment>
<dbReference type="Proteomes" id="UP001217089">
    <property type="component" value="Unassembled WGS sequence"/>
</dbReference>
<dbReference type="PANTHER" id="PTHR46177:SF1">
    <property type="entry name" value="INTEGRASE CATALYTIC DOMAIN-CONTAINING PROTEIN"/>
    <property type="match status" value="1"/>
</dbReference>
<evidence type="ECO:0000313" key="2">
    <source>
        <dbReference type="Proteomes" id="UP001217089"/>
    </source>
</evidence>